<comment type="similarity">
    <text evidence="1">Belongs to the glycosyltransferase 2 family. WaaE/KdtX subfamily.</text>
</comment>
<dbReference type="EMBL" id="JAHDYS010000004">
    <property type="protein sequence ID" value="MBT1071364.1"/>
    <property type="molecule type" value="Genomic_DNA"/>
</dbReference>
<accession>A0ABS5U6R9</accession>
<gene>
    <name evidence="3" type="ORF">KJB30_06200</name>
</gene>
<dbReference type="RefSeq" id="WP_214297069.1">
    <property type="nucleotide sequence ID" value="NZ_JAHDYS010000004.1"/>
</dbReference>
<dbReference type="Proteomes" id="UP000784128">
    <property type="component" value="Unassembled WGS sequence"/>
</dbReference>
<comment type="caution">
    <text evidence="3">The sequence shown here is derived from an EMBL/GenBank/DDBJ whole genome shotgun (WGS) entry which is preliminary data.</text>
</comment>
<dbReference type="InterPro" id="IPR001173">
    <property type="entry name" value="Glyco_trans_2-like"/>
</dbReference>
<evidence type="ECO:0000313" key="4">
    <source>
        <dbReference type="Proteomes" id="UP000784128"/>
    </source>
</evidence>
<dbReference type="Gene3D" id="3.90.550.10">
    <property type="entry name" value="Spore Coat Polysaccharide Biosynthesis Protein SpsA, Chain A"/>
    <property type="match status" value="1"/>
</dbReference>
<organism evidence="3 4">
    <name type="scientific">Pelotalea chapellei</name>
    <dbReference type="NCBI Taxonomy" id="44671"/>
    <lineage>
        <taxon>Bacteria</taxon>
        <taxon>Pseudomonadati</taxon>
        <taxon>Thermodesulfobacteriota</taxon>
        <taxon>Desulfuromonadia</taxon>
        <taxon>Geobacterales</taxon>
        <taxon>Geobacteraceae</taxon>
        <taxon>Pelotalea</taxon>
    </lineage>
</organism>
<dbReference type="CDD" id="cd02511">
    <property type="entry name" value="Beta4Glucosyltransferase"/>
    <property type="match status" value="1"/>
</dbReference>
<keyword evidence="4" id="KW-1185">Reference proteome</keyword>
<dbReference type="SUPFAM" id="SSF53448">
    <property type="entry name" value="Nucleotide-diphospho-sugar transferases"/>
    <property type="match status" value="1"/>
</dbReference>
<dbReference type="PANTHER" id="PTHR43630:SF2">
    <property type="entry name" value="GLYCOSYLTRANSFERASE"/>
    <property type="match status" value="1"/>
</dbReference>
<sequence>MRLSATIITRNEEKNIADCLASLDFADEIIVVDSGSTDRTEEICRLHPKVRFFHQEWLGYGTQKNRAAELASCDWILNLDADERVTPTLRDSIIHADTSTFSAARMARENYFGKRWIRHCGWYPDFTTRLYDRRTCSFSDRAVHETLECEGKVVTLEGNLVHRTYENISDYLRRMDKYSTLAAEEMCRAGKSIGVVSLLLKPIATFIKMYVIRKGFLEGSSGLLLSVLYTQYTFCKYAKLRELKAANS</sequence>
<evidence type="ECO:0000313" key="3">
    <source>
        <dbReference type="EMBL" id="MBT1071364.1"/>
    </source>
</evidence>
<dbReference type="Pfam" id="PF00535">
    <property type="entry name" value="Glycos_transf_2"/>
    <property type="match status" value="1"/>
</dbReference>
<evidence type="ECO:0000256" key="1">
    <source>
        <dbReference type="ARBA" id="ARBA00038494"/>
    </source>
</evidence>
<proteinExistence type="inferred from homology"/>
<name>A0ABS5U6R9_9BACT</name>
<dbReference type="InterPro" id="IPR029044">
    <property type="entry name" value="Nucleotide-diphossugar_trans"/>
</dbReference>
<protein>
    <submittedName>
        <fullName evidence="3">Glycosyltransferase family 2 protein</fullName>
    </submittedName>
</protein>
<dbReference type="PANTHER" id="PTHR43630">
    <property type="entry name" value="POLY-BETA-1,6-N-ACETYL-D-GLUCOSAMINE SYNTHASE"/>
    <property type="match status" value="1"/>
</dbReference>
<feature type="domain" description="Glycosyltransferase 2-like" evidence="2">
    <location>
        <begin position="4"/>
        <end position="136"/>
    </location>
</feature>
<evidence type="ECO:0000259" key="2">
    <source>
        <dbReference type="Pfam" id="PF00535"/>
    </source>
</evidence>
<reference evidence="3 4" key="1">
    <citation type="submission" date="2021-05" db="EMBL/GenBank/DDBJ databases">
        <title>The draft genome of Geobacter chapellei DSM 13688.</title>
        <authorList>
            <person name="Xu Z."/>
            <person name="Masuda Y."/>
            <person name="Itoh H."/>
            <person name="Senoo K."/>
        </authorList>
    </citation>
    <scope>NUCLEOTIDE SEQUENCE [LARGE SCALE GENOMIC DNA]</scope>
    <source>
        <strain evidence="3 4">DSM 13688</strain>
    </source>
</reference>